<evidence type="ECO:0000313" key="3">
    <source>
        <dbReference type="RefSeq" id="XP_011309948.1"/>
    </source>
</evidence>
<dbReference type="GeneID" id="105270605"/>
<dbReference type="GO" id="GO:0045159">
    <property type="term" value="F:myosin II binding"/>
    <property type="evidence" value="ECO:0007669"/>
    <property type="project" value="TreeGrafter"/>
</dbReference>
<proteinExistence type="predicted"/>
<feature type="compositionally biased region" description="Low complexity" evidence="1">
    <location>
        <begin position="64"/>
        <end position="76"/>
    </location>
</feature>
<dbReference type="GO" id="GO:0005096">
    <property type="term" value="F:GTPase activator activity"/>
    <property type="evidence" value="ECO:0007669"/>
    <property type="project" value="TreeGrafter"/>
</dbReference>
<feature type="compositionally biased region" description="Basic and acidic residues" evidence="1">
    <location>
        <begin position="16"/>
        <end position="33"/>
    </location>
</feature>
<dbReference type="AlphaFoldDB" id="A0A9R1TJ90"/>
<dbReference type="GO" id="GO:0031201">
    <property type="term" value="C:SNARE complex"/>
    <property type="evidence" value="ECO:0007669"/>
    <property type="project" value="TreeGrafter"/>
</dbReference>
<dbReference type="Proteomes" id="UP000694866">
    <property type="component" value="Unplaced"/>
</dbReference>
<protein>
    <submittedName>
        <fullName evidence="3">Syntaxin-binding protein 5-like</fullName>
    </submittedName>
</protein>
<dbReference type="KEGG" id="fas:105270605"/>
<evidence type="ECO:0000256" key="1">
    <source>
        <dbReference type="SAM" id="MobiDB-lite"/>
    </source>
</evidence>
<gene>
    <name evidence="3" type="primary">LOC105270605</name>
</gene>
<feature type="region of interest" description="Disordered" evidence="1">
    <location>
        <begin position="126"/>
        <end position="146"/>
    </location>
</feature>
<feature type="region of interest" description="Disordered" evidence="1">
    <location>
        <begin position="176"/>
        <end position="202"/>
    </location>
</feature>
<evidence type="ECO:0000313" key="2">
    <source>
        <dbReference type="Proteomes" id="UP000694866"/>
    </source>
</evidence>
<sequence>MHQNSQTQDCHSVNSDNKENQEDNARDIKDVRKPMSAITGKKGFSLKRQLSKVDLKIKSTFTPSSSASHNGASTSAKQSSTFYCSPNESDSASPESVDQDPTLCVKSPVLARSPYLEKRPLESILSAEGVDEDDNQDEGKINDSTRAVRPADLPLFENDDKLMDMKRIVKTRHSKARLLSVPNSKSQKHETIMNNQKNDDNTSESFAGNLMRRFNKFDSSFQRSRSSSMSSLENISTETISCLTFADSYTKKSDGVSFKLKGCILTMSFLDCNGALIPNAFESWKDDSVDGKSSKSKSINSSRMSPLLNAQAVGGAEGFEDQQFLVLTSEKQAKVVALPSQNIVYRQQLSETHAVIKAEITTLKDSVCLMCYVSNGHVATYSLPSLRPLIDVDFLPLQDLSFQTTKHGIVDPMLSIWGHQLFVNGDTDQ</sequence>
<keyword evidence="2" id="KW-1185">Reference proteome</keyword>
<dbReference type="GO" id="GO:0006887">
    <property type="term" value="P:exocytosis"/>
    <property type="evidence" value="ECO:0007669"/>
    <property type="project" value="TreeGrafter"/>
</dbReference>
<dbReference type="RefSeq" id="XP_011309948.1">
    <property type="nucleotide sequence ID" value="XM_011311646.1"/>
</dbReference>
<name>A0A9R1TJ90_9HYME</name>
<reference evidence="3" key="1">
    <citation type="submission" date="2025-08" db="UniProtKB">
        <authorList>
            <consortium name="RefSeq"/>
        </authorList>
    </citation>
    <scope>IDENTIFICATION</scope>
    <source>
        <strain evidence="3">USDA-PBARC FA_bdor</strain>
        <tissue evidence="3">Whole organism</tissue>
    </source>
</reference>
<dbReference type="PANTHER" id="PTHR10241:SF25">
    <property type="entry name" value="TOMOSYN, ISOFORM C"/>
    <property type="match status" value="1"/>
</dbReference>
<organism evidence="2 3">
    <name type="scientific">Fopius arisanus</name>
    <dbReference type="NCBI Taxonomy" id="64838"/>
    <lineage>
        <taxon>Eukaryota</taxon>
        <taxon>Metazoa</taxon>
        <taxon>Ecdysozoa</taxon>
        <taxon>Arthropoda</taxon>
        <taxon>Hexapoda</taxon>
        <taxon>Insecta</taxon>
        <taxon>Pterygota</taxon>
        <taxon>Neoptera</taxon>
        <taxon>Endopterygota</taxon>
        <taxon>Hymenoptera</taxon>
        <taxon>Apocrita</taxon>
        <taxon>Ichneumonoidea</taxon>
        <taxon>Braconidae</taxon>
        <taxon>Opiinae</taxon>
        <taxon>Fopius</taxon>
    </lineage>
</organism>
<feature type="region of interest" description="Disordered" evidence="1">
    <location>
        <begin position="1"/>
        <end position="44"/>
    </location>
</feature>
<feature type="region of interest" description="Disordered" evidence="1">
    <location>
        <begin position="60"/>
        <end position="101"/>
    </location>
</feature>
<dbReference type="GO" id="GO:0019905">
    <property type="term" value="F:syntaxin binding"/>
    <property type="evidence" value="ECO:0007669"/>
    <property type="project" value="TreeGrafter"/>
</dbReference>
<dbReference type="PANTHER" id="PTHR10241">
    <property type="entry name" value="LETHAL 2 GIANT LARVAE PROTEIN"/>
    <property type="match status" value="1"/>
</dbReference>
<dbReference type="GO" id="GO:0006893">
    <property type="term" value="P:Golgi to plasma membrane transport"/>
    <property type="evidence" value="ECO:0007669"/>
    <property type="project" value="TreeGrafter"/>
</dbReference>
<accession>A0A9R1TJ90</accession>
<dbReference type="OrthoDB" id="19944at2759"/>
<dbReference type="GO" id="GO:0005886">
    <property type="term" value="C:plasma membrane"/>
    <property type="evidence" value="ECO:0007669"/>
    <property type="project" value="TreeGrafter"/>
</dbReference>
<feature type="compositionally biased region" description="Polar residues" evidence="1">
    <location>
        <begin position="1"/>
        <end position="15"/>
    </location>
</feature>
<feature type="compositionally biased region" description="Polar residues" evidence="1">
    <location>
        <begin position="77"/>
        <end position="96"/>
    </location>
</feature>